<dbReference type="EMBL" id="JAEUBG010002820">
    <property type="protein sequence ID" value="KAH3684053.1"/>
    <property type="molecule type" value="Genomic_DNA"/>
</dbReference>
<gene>
    <name evidence="1" type="ORF">WICPIJ_004976</name>
</gene>
<evidence type="ECO:0000313" key="1">
    <source>
        <dbReference type="EMBL" id="KAH3684053.1"/>
    </source>
</evidence>
<organism evidence="1 2">
    <name type="scientific">Wickerhamomyces pijperi</name>
    <name type="common">Yeast</name>
    <name type="synonym">Pichia pijperi</name>
    <dbReference type="NCBI Taxonomy" id="599730"/>
    <lineage>
        <taxon>Eukaryota</taxon>
        <taxon>Fungi</taxon>
        <taxon>Dikarya</taxon>
        <taxon>Ascomycota</taxon>
        <taxon>Saccharomycotina</taxon>
        <taxon>Saccharomycetes</taxon>
        <taxon>Phaffomycetales</taxon>
        <taxon>Wickerhamomycetaceae</taxon>
        <taxon>Wickerhamomyces</taxon>
    </lineage>
</organism>
<protein>
    <submittedName>
        <fullName evidence="1">Uncharacterized protein</fullName>
    </submittedName>
</protein>
<reference evidence="1" key="2">
    <citation type="submission" date="2021-01" db="EMBL/GenBank/DDBJ databases">
        <authorList>
            <person name="Schikora-Tamarit M.A."/>
        </authorList>
    </citation>
    <scope>NUCLEOTIDE SEQUENCE</scope>
    <source>
        <strain evidence="1">CBS2887</strain>
    </source>
</reference>
<dbReference type="Proteomes" id="UP000774326">
    <property type="component" value="Unassembled WGS sequence"/>
</dbReference>
<dbReference type="AlphaFoldDB" id="A0A9P8Q4Q7"/>
<accession>A0A9P8Q4Q7</accession>
<evidence type="ECO:0000313" key="2">
    <source>
        <dbReference type="Proteomes" id="UP000774326"/>
    </source>
</evidence>
<sequence>MKLWITSISMTTFVAKISSGSFTTCGSEMKKSNDVITCDLTIFFVSGSLVVFKHRTLLSSPLSNTLLDLVNTQYSMSLIMMEGLLLNPSVV</sequence>
<reference evidence="1" key="1">
    <citation type="journal article" date="2021" name="Open Biol.">
        <title>Shared evolutionary footprints suggest mitochondrial oxidative damage underlies multiple complex I losses in fungi.</title>
        <authorList>
            <person name="Schikora-Tamarit M.A."/>
            <person name="Marcet-Houben M."/>
            <person name="Nosek J."/>
            <person name="Gabaldon T."/>
        </authorList>
    </citation>
    <scope>NUCLEOTIDE SEQUENCE</scope>
    <source>
        <strain evidence="1">CBS2887</strain>
    </source>
</reference>
<keyword evidence="2" id="KW-1185">Reference proteome</keyword>
<proteinExistence type="predicted"/>
<name>A0A9P8Q4Q7_WICPI</name>
<comment type="caution">
    <text evidence="1">The sequence shown here is derived from an EMBL/GenBank/DDBJ whole genome shotgun (WGS) entry which is preliminary data.</text>
</comment>